<protein>
    <recommendedName>
        <fullName evidence="3">Store-operated calcium entry-associated regulatory factor</fullName>
    </recommendedName>
    <alternativeName>
        <fullName evidence="13">Transmembrane protein 66</fullName>
    </alternativeName>
</protein>
<organism evidence="16 17">
    <name type="scientific">Pinctada imbricata</name>
    <name type="common">Atlantic pearl-oyster</name>
    <name type="synonym">Pinctada martensii</name>
    <dbReference type="NCBI Taxonomy" id="66713"/>
    <lineage>
        <taxon>Eukaryota</taxon>
        <taxon>Metazoa</taxon>
        <taxon>Spiralia</taxon>
        <taxon>Lophotrochozoa</taxon>
        <taxon>Mollusca</taxon>
        <taxon>Bivalvia</taxon>
        <taxon>Autobranchia</taxon>
        <taxon>Pteriomorphia</taxon>
        <taxon>Pterioida</taxon>
        <taxon>Pterioidea</taxon>
        <taxon>Pteriidae</taxon>
        <taxon>Pinctada</taxon>
    </lineage>
</organism>
<evidence type="ECO:0000256" key="8">
    <source>
        <dbReference type="ARBA" id="ARBA00022824"/>
    </source>
</evidence>
<reference evidence="16" key="1">
    <citation type="submission" date="2019-08" db="EMBL/GenBank/DDBJ databases">
        <title>The improved chromosome-level genome for the pearl oyster Pinctada fucata martensii using PacBio sequencing and Hi-C.</title>
        <authorList>
            <person name="Zheng Z."/>
        </authorList>
    </citation>
    <scope>NUCLEOTIDE SEQUENCE</scope>
    <source>
        <strain evidence="16">ZZ-2019</strain>
        <tissue evidence="16">Adductor muscle</tissue>
    </source>
</reference>
<keyword evidence="5" id="KW-0109">Calcium transport</keyword>
<comment type="subcellular location">
    <subcellularLocation>
        <location evidence="1">Endoplasmic reticulum membrane</location>
        <topology evidence="1">Single-pass type I membrane protein</topology>
    </subcellularLocation>
</comment>
<dbReference type="GO" id="GO:0006816">
    <property type="term" value="P:calcium ion transport"/>
    <property type="evidence" value="ECO:0007669"/>
    <property type="project" value="UniProtKB-KW"/>
</dbReference>
<dbReference type="GO" id="GO:0005789">
    <property type="term" value="C:endoplasmic reticulum membrane"/>
    <property type="evidence" value="ECO:0007669"/>
    <property type="project" value="UniProtKB-SubCell"/>
</dbReference>
<feature type="transmembrane region" description="Helical" evidence="15">
    <location>
        <begin position="183"/>
        <end position="201"/>
    </location>
</feature>
<proteinExistence type="inferred from homology"/>
<dbReference type="AlphaFoldDB" id="A0AA88XQA5"/>
<evidence type="ECO:0000256" key="7">
    <source>
        <dbReference type="ARBA" id="ARBA00022729"/>
    </source>
</evidence>
<evidence type="ECO:0000256" key="13">
    <source>
        <dbReference type="ARBA" id="ARBA00031116"/>
    </source>
</evidence>
<evidence type="ECO:0000256" key="12">
    <source>
        <dbReference type="ARBA" id="ARBA00023136"/>
    </source>
</evidence>
<evidence type="ECO:0000256" key="6">
    <source>
        <dbReference type="ARBA" id="ARBA00022692"/>
    </source>
</evidence>
<keyword evidence="4" id="KW-0813">Transport</keyword>
<dbReference type="Proteomes" id="UP001186944">
    <property type="component" value="Unassembled WGS sequence"/>
</dbReference>
<dbReference type="InterPro" id="IPR009567">
    <property type="entry name" value="SARAF"/>
</dbReference>
<evidence type="ECO:0000256" key="11">
    <source>
        <dbReference type="ARBA" id="ARBA00023065"/>
    </source>
</evidence>
<name>A0AA88XQA5_PINIB</name>
<evidence type="ECO:0000256" key="10">
    <source>
        <dbReference type="ARBA" id="ARBA00022989"/>
    </source>
</evidence>
<comment type="caution">
    <text evidence="16">The sequence shown here is derived from an EMBL/GenBank/DDBJ whole genome shotgun (WGS) entry which is preliminary data.</text>
</comment>
<keyword evidence="17" id="KW-1185">Reference proteome</keyword>
<evidence type="ECO:0000256" key="4">
    <source>
        <dbReference type="ARBA" id="ARBA00022448"/>
    </source>
</evidence>
<keyword evidence="6 15" id="KW-0812">Transmembrane</keyword>
<evidence type="ECO:0000256" key="2">
    <source>
        <dbReference type="ARBA" id="ARBA00006833"/>
    </source>
</evidence>
<keyword evidence="8" id="KW-0256">Endoplasmic reticulum</keyword>
<gene>
    <name evidence="16" type="ORF">FSP39_006272</name>
</gene>
<dbReference type="PANTHER" id="PTHR15929:SF0">
    <property type="entry name" value="STORE-OPERATED CALCIUM ENTRY-ASSOCIATED REGULATORY FACTOR"/>
    <property type="match status" value="1"/>
</dbReference>
<evidence type="ECO:0000256" key="14">
    <source>
        <dbReference type="SAM" id="MobiDB-lite"/>
    </source>
</evidence>
<evidence type="ECO:0000313" key="16">
    <source>
        <dbReference type="EMBL" id="KAK3089759.1"/>
    </source>
</evidence>
<dbReference type="GO" id="GO:2001256">
    <property type="term" value="P:regulation of store-operated calcium entry"/>
    <property type="evidence" value="ECO:0007669"/>
    <property type="project" value="InterPro"/>
</dbReference>
<keyword evidence="7" id="KW-0732">Signal</keyword>
<dbReference type="EMBL" id="VSWD01000010">
    <property type="protein sequence ID" value="KAK3089759.1"/>
    <property type="molecule type" value="Genomic_DNA"/>
</dbReference>
<accession>A0AA88XQA5</accession>
<evidence type="ECO:0000256" key="1">
    <source>
        <dbReference type="ARBA" id="ARBA00004115"/>
    </source>
</evidence>
<evidence type="ECO:0000313" key="17">
    <source>
        <dbReference type="Proteomes" id="UP001186944"/>
    </source>
</evidence>
<dbReference type="Pfam" id="PF06682">
    <property type="entry name" value="SARAF"/>
    <property type="match status" value="1"/>
</dbReference>
<keyword evidence="12 15" id="KW-0472">Membrane</keyword>
<evidence type="ECO:0000256" key="9">
    <source>
        <dbReference type="ARBA" id="ARBA00022837"/>
    </source>
</evidence>
<sequence>MACEKQSVLCRLERAHACDHPESQTDIQIGQEVGALSSLKRFGQGPLLNPIVTVRVQILIMRWYKVLKCVGGTAAGKFVPQVVQCYNRGSDGYDVQWECKTDMDNAYRFGNIEVICEGYDYPDDQYILRGSCGLEYTLDLTKEGYQQQQQGHHDYYGQQREYQNPYFGQSSSHTGVSKKASSIVGDLIVLGIVAIIIYAVYKTCIASNNTTGYNGNDQDRRDRWGQQRQPPPPGFRDEYMPRGGNSSKLPHSVECPGGSELWKNITTDGDVTSCLGEQSTCKVLHVHISKRTIYYWDLCGNDCSVGADVVYTKTACKEKCLSMSVLFTHKEVFMPWKC</sequence>
<keyword evidence="11" id="KW-0406">Ion transport</keyword>
<evidence type="ECO:0000256" key="15">
    <source>
        <dbReference type="SAM" id="Phobius"/>
    </source>
</evidence>
<dbReference type="PANTHER" id="PTHR15929">
    <property type="entry name" value="STORE-OPERATED CALCIUM ENTRY-ASSOCIATED REGULATORY FACTOR"/>
    <property type="match status" value="1"/>
</dbReference>
<comment type="similarity">
    <text evidence="2">Belongs to the SARAF family.</text>
</comment>
<keyword evidence="10 15" id="KW-1133">Transmembrane helix</keyword>
<evidence type="ECO:0000256" key="5">
    <source>
        <dbReference type="ARBA" id="ARBA00022568"/>
    </source>
</evidence>
<feature type="region of interest" description="Disordered" evidence="14">
    <location>
        <begin position="212"/>
        <end position="251"/>
    </location>
</feature>
<evidence type="ECO:0000256" key="3">
    <source>
        <dbReference type="ARBA" id="ARBA00016584"/>
    </source>
</evidence>
<keyword evidence="9" id="KW-0106">Calcium</keyword>